<dbReference type="Gene3D" id="3.40.50.10190">
    <property type="entry name" value="BRCT domain"/>
    <property type="match status" value="1"/>
</dbReference>
<dbReference type="SUPFAM" id="SSF158682">
    <property type="entry name" value="TerB-like"/>
    <property type="match status" value="1"/>
</dbReference>
<dbReference type="CDD" id="cd07177">
    <property type="entry name" value="terB_like"/>
    <property type="match status" value="1"/>
</dbReference>
<keyword evidence="4" id="KW-1185">Reference proteome</keyword>
<comment type="caution">
    <text evidence="3">The sequence shown here is derived from an EMBL/GenBank/DDBJ whole genome shotgun (WGS) entry which is preliminary data.</text>
</comment>
<sequence length="387" mass="42683">MSFLSWIFGRASTKQSPPPELAKEVIGQEIEDSTETVTQTEDLTPSDGPSRDHEALENLFCQIEYVDAAGSFSRRPVTFMSADYNGDTVLITALCHMRKAMRTFRADRIKCVITADGEVFDGADFVTNTLGISIPKKRHSAAEDIEKQSFIIPPRQPREFRDCILAPLSVLVACGHADGSFHIEELDRIMAWAEMEAVHLHRNGEIAALPTIEEMDALGRTIANMRPQLEALKNHMVTTLTMNPGAVERFEKALDRVISADGIIHDEEASFVDEFAELARMVRKDPQVAIKFINAVEAKTLRTPSGDLNGAIFVFSGALSTMKRKEAQDTVRACNGVVKTNVDFSHEFYDAYLVLGAGSGAKREKAIASGLPILTEAEFLEMVGLMD</sequence>
<evidence type="ECO:0000259" key="2">
    <source>
        <dbReference type="SMART" id="SM00292"/>
    </source>
</evidence>
<reference evidence="3 4" key="1">
    <citation type="submission" date="2018-04" db="EMBL/GenBank/DDBJ databases">
        <title>Genomic Encyclopedia of Archaeal and Bacterial Type Strains, Phase II (KMG-II): from individual species to whole genera.</title>
        <authorList>
            <person name="Goeker M."/>
        </authorList>
    </citation>
    <scope>NUCLEOTIDE SEQUENCE [LARGE SCALE GENOMIC DNA]</scope>
    <source>
        <strain evidence="3 4">DSM 21823</strain>
    </source>
</reference>
<evidence type="ECO:0000256" key="1">
    <source>
        <dbReference type="SAM" id="MobiDB-lite"/>
    </source>
</evidence>
<organism evidence="3 4">
    <name type="scientific">Gemmobacter caeni</name>
    <dbReference type="NCBI Taxonomy" id="589035"/>
    <lineage>
        <taxon>Bacteria</taxon>
        <taxon>Pseudomonadati</taxon>
        <taxon>Pseudomonadota</taxon>
        <taxon>Alphaproteobacteria</taxon>
        <taxon>Rhodobacterales</taxon>
        <taxon>Paracoccaceae</taxon>
        <taxon>Gemmobacter</taxon>
    </lineage>
</organism>
<evidence type="ECO:0000313" key="4">
    <source>
        <dbReference type="Proteomes" id="UP000244224"/>
    </source>
</evidence>
<dbReference type="InterPro" id="IPR029024">
    <property type="entry name" value="TerB-like"/>
</dbReference>
<feature type="domain" description="BRCT" evidence="2">
    <location>
        <begin position="305"/>
        <end position="386"/>
    </location>
</feature>
<gene>
    <name evidence="3" type="ORF">C8N34_1525</name>
</gene>
<accession>A0A2T6A039</accession>
<dbReference type="SUPFAM" id="SSF52113">
    <property type="entry name" value="BRCT domain"/>
    <property type="match status" value="1"/>
</dbReference>
<dbReference type="AlphaFoldDB" id="A0A2T6A039"/>
<dbReference type="Gene3D" id="1.10.3680.10">
    <property type="entry name" value="TerB-like"/>
    <property type="match status" value="1"/>
</dbReference>
<protein>
    <submittedName>
        <fullName evidence="3">BRCA1 C Terminus (BRCT) protein</fullName>
    </submittedName>
</protein>
<dbReference type="CDD" id="cd17748">
    <property type="entry name" value="BRCT_DNA_ligase_like"/>
    <property type="match status" value="1"/>
</dbReference>
<dbReference type="Pfam" id="PF00533">
    <property type="entry name" value="BRCT"/>
    <property type="match status" value="1"/>
</dbReference>
<dbReference type="InterPro" id="IPR001357">
    <property type="entry name" value="BRCT_dom"/>
</dbReference>
<dbReference type="SMART" id="SM00292">
    <property type="entry name" value="BRCT"/>
    <property type="match status" value="1"/>
</dbReference>
<dbReference type="InterPro" id="IPR036420">
    <property type="entry name" value="BRCT_dom_sf"/>
</dbReference>
<feature type="region of interest" description="Disordered" evidence="1">
    <location>
        <begin position="32"/>
        <end position="51"/>
    </location>
</feature>
<dbReference type="RefSeq" id="WP_158640820.1">
    <property type="nucleotide sequence ID" value="NZ_QBKP01000052.1"/>
</dbReference>
<dbReference type="Proteomes" id="UP000244224">
    <property type="component" value="Unassembled WGS sequence"/>
</dbReference>
<evidence type="ECO:0000313" key="3">
    <source>
        <dbReference type="EMBL" id="PTX37185.1"/>
    </source>
</evidence>
<proteinExistence type="predicted"/>
<dbReference type="OrthoDB" id="7173212at2"/>
<name>A0A2T6A039_9RHOB</name>
<dbReference type="EMBL" id="QBKP01000052">
    <property type="protein sequence ID" value="PTX37185.1"/>
    <property type="molecule type" value="Genomic_DNA"/>
</dbReference>